<accession>A0ABZ3DE06</accession>
<name>A0ABZ3DE06_9BURK</name>
<gene>
    <name evidence="2" type="ORF">OHZ10_13035</name>
</gene>
<dbReference type="EMBL" id="CP109821">
    <property type="protein sequence ID" value="XAE47267.1"/>
    <property type="molecule type" value="Genomic_DNA"/>
</dbReference>
<evidence type="ECO:0000313" key="2">
    <source>
        <dbReference type="EMBL" id="XAE47267.1"/>
    </source>
</evidence>
<keyword evidence="1" id="KW-1133">Transmembrane helix</keyword>
<dbReference type="InterPro" id="IPR008727">
    <property type="entry name" value="PAAR_motif"/>
</dbReference>
<evidence type="ECO:0000313" key="3">
    <source>
        <dbReference type="Proteomes" id="UP001448498"/>
    </source>
</evidence>
<keyword evidence="1" id="KW-0472">Membrane</keyword>
<dbReference type="Gene3D" id="2.60.200.60">
    <property type="match status" value="1"/>
</dbReference>
<dbReference type="Pfam" id="PF05488">
    <property type="entry name" value="PAAR_motif"/>
    <property type="match status" value="1"/>
</dbReference>
<protein>
    <submittedName>
        <fullName evidence="2">PAAR domain-containing protein</fullName>
    </submittedName>
</protein>
<feature type="transmembrane region" description="Helical" evidence="1">
    <location>
        <begin position="46"/>
        <end position="66"/>
    </location>
</feature>
<keyword evidence="1" id="KW-0812">Transmembrane</keyword>
<keyword evidence="3" id="KW-1185">Reference proteome</keyword>
<dbReference type="CDD" id="cd14742">
    <property type="entry name" value="PAAR_RHS"/>
    <property type="match status" value="1"/>
</dbReference>
<reference evidence="2 3" key="1">
    <citation type="submission" date="2022-10" db="EMBL/GenBank/DDBJ databases">
        <title>Genomic of Burkholderia cepacia PN-1.</title>
        <authorList>
            <person name="Yang Y."/>
            <person name="Guan H."/>
            <person name="Huang J."/>
        </authorList>
    </citation>
    <scope>NUCLEOTIDE SEQUENCE [LARGE SCALE GENOMIC DNA]</scope>
    <source>
        <strain evidence="2 3">PN-1</strain>
    </source>
</reference>
<organism evidence="2 3">
    <name type="scientific">Burkholderia arboris</name>
    <dbReference type="NCBI Taxonomy" id="488730"/>
    <lineage>
        <taxon>Bacteria</taxon>
        <taxon>Pseudomonadati</taxon>
        <taxon>Pseudomonadota</taxon>
        <taxon>Betaproteobacteria</taxon>
        <taxon>Burkholderiales</taxon>
        <taxon>Burkholderiaceae</taxon>
        <taxon>Burkholderia</taxon>
        <taxon>Burkholderia cepacia complex</taxon>
    </lineage>
</organism>
<feature type="transmembrane region" description="Helical" evidence="1">
    <location>
        <begin position="21"/>
        <end position="40"/>
    </location>
</feature>
<proteinExistence type="predicted"/>
<dbReference type="RefSeq" id="WP_196486591.1">
    <property type="nucleotide sequence ID" value="NZ_CABVPX010000012.1"/>
</dbReference>
<dbReference type="Proteomes" id="UP001448498">
    <property type="component" value="Chromosome 1"/>
</dbReference>
<evidence type="ECO:0000256" key="1">
    <source>
        <dbReference type="SAM" id="Phobius"/>
    </source>
</evidence>
<sequence length="448" mass="45373">MDTLLAAARLGDPIAHTASKGWMIAGLIAGAVIGAVAVVATGGAALTVIAAVAAGAAAGGGLGEVLGTMSWAPRHVTGSLIKGSPNVFINSRAAMRAILSLGLCSDHAGPPQVVAQGSSTVYINSQPASRKEDRMMCGALINDGSPNVFIGGPAVGEFNPEIPAWVNWTMAAVGIAAAAVLAGPALAILGAAGGFFGGEVGGWLGGKIFGEGSDGQKWSMLGGSLLGGFGAAKGAGLVSGARGAGSVAGELSALEATEGAAGATEQPTISLFGVRGGGRTPNAEGVQHPYQYTGHVGYSFDGGKTIWGFGPAVGDATAADVFANLKSSGSYPGQLTQDQTPFSLIAENPLPARGGGGALQTVYEQKIPVTQEQYESILAAHEELVARGPMDDIRYQWPPKSGEWPENNYNCATFPGRLGIPIPEATGKLQNYMPELEKVGTPWKPWKP</sequence>